<evidence type="ECO:0000313" key="1">
    <source>
        <dbReference type="EMBL" id="CDN87339.1"/>
    </source>
</evidence>
<evidence type="ECO:0000313" key="2">
    <source>
        <dbReference type="Proteomes" id="UP000028878"/>
    </source>
</evidence>
<proteinExistence type="predicted"/>
<dbReference type="AlphaFoldDB" id="A0A1L1PHW0"/>
<dbReference type="EMBL" id="CCAE010000010">
    <property type="protein sequence ID" value="CDN87339.1"/>
    <property type="molecule type" value="Genomic_DNA"/>
</dbReference>
<accession>A0A1L1PHW0</accession>
<sequence length="76" mass="8288">MQIKFQCIGKAEAGNGETQVSLKPVMGQGTILMSPQAPFTEIQLRTHDQAVADQFKARGEYTLTISVEPVPEPVET</sequence>
<dbReference type="Proteomes" id="UP000028878">
    <property type="component" value="Unassembled WGS sequence"/>
</dbReference>
<organism evidence="1 2">
    <name type="scientific">Hydrogenophaga intermedia</name>
    <dbReference type="NCBI Taxonomy" id="65786"/>
    <lineage>
        <taxon>Bacteria</taxon>
        <taxon>Pseudomonadati</taxon>
        <taxon>Pseudomonadota</taxon>
        <taxon>Betaproteobacteria</taxon>
        <taxon>Burkholderiales</taxon>
        <taxon>Comamonadaceae</taxon>
        <taxon>Hydrogenophaga</taxon>
    </lineage>
</organism>
<gene>
    <name evidence="1" type="ORF">BN948_01760</name>
</gene>
<protein>
    <submittedName>
        <fullName evidence="1">Uncharacterized protein</fullName>
    </submittedName>
</protein>
<name>A0A1L1PHW0_HYDIT</name>
<reference evidence="2" key="1">
    <citation type="submission" date="2014-11" db="EMBL/GenBank/DDBJ databases">
        <title>Draft genome sequence of Hydrogenophaga intermedia S1.</title>
        <authorList>
            <person name="Gan H.M."/>
            <person name="Chew T.H."/>
            <person name="Stolz A."/>
        </authorList>
    </citation>
    <scope>NUCLEOTIDE SEQUENCE [LARGE SCALE GENOMIC DNA]</scope>
    <source>
        <strain evidence="2">S1</strain>
    </source>
</reference>
<keyword evidence="2" id="KW-1185">Reference proteome</keyword>
<dbReference type="RefSeq" id="WP_035621211.1">
    <property type="nucleotide sequence ID" value="NZ_CCAE010000010.1"/>
</dbReference>